<protein>
    <submittedName>
        <fullName evidence="2">MarR family transcriptional regulator</fullName>
    </submittedName>
</protein>
<dbReference type="SMART" id="SM00347">
    <property type="entry name" value="HTH_MARR"/>
    <property type="match status" value="1"/>
</dbReference>
<feature type="domain" description="HTH marR-type" evidence="1">
    <location>
        <begin position="12"/>
        <end position="148"/>
    </location>
</feature>
<dbReference type="InterPro" id="IPR000835">
    <property type="entry name" value="HTH_MarR-typ"/>
</dbReference>
<evidence type="ECO:0000313" key="2">
    <source>
        <dbReference type="EMBL" id="QWZ07763.1"/>
    </source>
</evidence>
<dbReference type="InterPro" id="IPR039422">
    <property type="entry name" value="MarR/SlyA-like"/>
</dbReference>
<dbReference type="EMBL" id="CP077062">
    <property type="protein sequence ID" value="QWZ07763.1"/>
    <property type="molecule type" value="Genomic_DNA"/>
</dbReference>
<keyword evidence="3" id="KW-1185">Reference proteome</keyword>
<dbReference type="RefSeq" id="WP_216939273.1">
    <property type="nucleotide sequence ID" value="NZ_CP077062.1"/>
</dbReference>
<dbReference type="AlphaFoldDB" id="A0A975XZU6"/>
<dbReference type="Pfam" id="PF12802">
    <property type="entry name" value="MarR_2"/>
    <property type="match status" value="1"/>
</dbReference>
<accession>A0A975XZU6</accession>
<organism evidence="2 3">
    <name type="scientific">Nocardioides panacis</name>
    <dbReference type="NCBI Taxonomy" id="2849501"/>
    <lineage>
        <taxon>Bacteria</taxon>
        <taxon>Bacillati</taxon>
        <taxon>Actinomycetota</taxon>
        <taxon>Actinomycetes</taxon>
        <taxon>Propionibacteriales</taxon>
        <taxon>Nocardioidaceae</taxon>
        <taxon>Nocardioides</taxon>
    </lineage>
</organism>
<dbReference type="Proteomes" id="UP000683575">
    <property type="component" value="Chromosome"/>
</dbReference>
<reference evidence="2" key="1">
    <citation type="submission" date="2021-06" db="EMBL/GenBank/DDBJ databases">
        <title>Complete genome sequence of Nocardioides sp. G188.</title>
        <authorList>
            <person name="Im W.-T."/>
        </authorList>
    </citation>
    <scope>NUCLEOTIDE SEQUENCE</scope>
    <source>
        <strain evidence="2">G188</strain>
    </source>
</reference>
<sequence>MSDGNPRVGPVRSWVVRSMRTFGNELELYIAAAGRENEMHRTDLAGLSMVMDEESQGHPVTPGRLSSSLQLSAPATSAMLDRLERLGHVRRTPHATDRRSVVVEITDHAREVGGAMFGRMAQHLGPVLAAYDDDQLALIAEFLDRASEATRAAREETPPADPLTP</sequence>
<dbReference type="GO" id="GO:0006950">
    <property type="term" value="P:response to stress"/>
    <property type="evidence" value="ECO:0007669"/>
    <property type="project" value="TreeGrafter"/>
</dbReference>
<evidence type="ECO:0000259" key="1">
    <source>
        <dbReference type="PROSITE" id="PS50995"/>
    </source>
</evidence>
<gene>
    <name evidence="2" type="ORF">KRR39_20600</name>
</gene>
<proteinExistence type="predicted"/>
<dbReference type="KEGG" id="nps:KRR39_20600"/>
<evidence type="ECO:0000313" key="3">
    <source>
        <dbReference type="Proteomes" id="UP000683575"/>
    </source>
</evidence>
<name>A0A975XZU6_9ACTN</name>
<dbReference type="PANTHER" id="PTHR33164">
    <property type="entry name" value="TRANSCRIPTIONAL REGULATOR, MARR FAMILY"/>
    <property type="match status" value="1"/>
</dbReference>
<dbReference type="PROSITE" id="PS50995">
    <property type="entry name" value="HTH_MARR_2"/>
    <property type="match status" value="1"/>
</dbReference>
<dbReference type="PANTHER" id="PTHR33164:SF106">
    <property type="entry name" value="TRANSCRIPTIONAL REGULATORY PROTEIN"/>
    <property type="match status" value="1"/>
</dbReference>
<dbReference type="GO" id="GO:0003700">
    <property type="term" value="F:DNA-binding transcription factor activity"/>
    <property type="evidence" value="ECO:0007669"/>
    <property type="project" value="InterPro"/>
</dbReference>